<dbReference type="InterPro" id="IPR001482">
    <property type="entry name" value="T2SS/T4SS_dom"/>
</dbReference>
<dbReference type="GO" id="GO:0005524">
    <property type="term" value="F:ATP binding"/>
    <property type="evidence" value="ECO:0007669"/>
    <property type="project" value="UniProtKB-KW"/>
</dbReference>
<comment type="similarity">
    <text evidence="1">Belongs to the GSP E family.</text>
</comment>
<dbReference type="PROSITE" id="PS00662">
    <property type="entry name" value="T2SP_E"/>
    <property type="match status" value="1"/>
</dbReference>
<dbReference type="SUPFAM" id="SSF52540">
    <property type="entry name" value="P-loop containing nucleoside triphosphate hydrolases"/>
    <property type="match status" value="1"/>
</dbReference>
<gene>
    <name evidence="5" type="primary">gspE</name>
    <name evidence="5" type="ORF">AAW51_3031</name>
</gene>
<dbReference type="KEGG" id="pbh:AAW51_3031"/>
<name>A0A0G3BJY1_9BURK</name>
<dbReference type="PATRIC" id="fig|413882.6.peg.3165"/>
<accession>A0A0G3BJY1</accession>
<evidence type="ECO:0000313" key="6">
    <source>
        <dbReference type="Proteomes" id="UP000035352"/>
    </source>
</evidence>
<dbReference type="InterPro" id="IPR003593">
    <property type="entry name" value="AAA+_ATPase"/>
</dbReference>
<dbReference type="GO" id="GO:0016887">
    <property type="term" value="F:ATP hydrolysis activity"/>
    <property type="evidence" value="ECO:0007669"/>
    <property type="project" value="TreeGrafter"/>
</dbReference>
<dbReference type="Gene3D" id="3.40.50.300">
    <property type="entry name" value="P-loop containing nucleotide triphosphate hydrolases"/>
    <property type="match status" value="1"/>
</dbReference>
<dbReference type="PANTHER" id="PTHR30258">
    <property type="entry name" value="TYPE II SECRETION SYSTEM PROTEIN GSPE-RELATED"/>
    <property type="match status" value="1"/>
</dbReference>
<evidence type="ECO:0000256" key="3">
    <source>
        <dbReference type="ARBA" id="ARBA00022840"/>
    </source>
</evidence>
<evidence type="ECO:0000256" key="2">
    <source>
        <dbReference type="ARBA" id="ARBA00022741"/>
    </source>
</evidence>
<keyword evidence="3" id="KW-0067">ATP-binding</keyword>
<feature type="domain" description="Bacterial type II secretion system protein E" evidence="4">
    <location>
        <begin position="403"/>
        <end position="417"/>
    </location>
</feature>
<dbReference type="GO" id="GO:0005886">
    <property type="term" value="C:plasma membrane"/>
    <property type="evidence" value="ECO:0007669"/>
    <property type="project" value="TreeGrafter"/>
</dbReference>
<dbReference type="InterPro" id="IPR037257">
    <property type="entry name" value="T2SS_E_N_sf"/>
</dbReference>
<dbReference type="Gene3D" id="3.30.300.160">
    <property type="entry name" value="Type II secretion system, protein E, N-terminal domain"/>
    <property type="match status" value="1"/>
</dbReference>
<dbReference type="FunFam" id="3.30.450.90:FF:000001">
    <property type="entry name" value="Type II secretion system ATPase GspE"/>
    <property type="match status" value="1"/>
</dbReference>
<evidence type="ECO:0000256" key="1">
    <source>
        <dbReference type="ARBA" id="ARBA00006611"/>
    </source>
</evidence>
<keyword evidence="6" id="KW-1185">Reference proteome</keyword>
<dbReference type="OrthoDB" id="5790493at2"/>
<evidence type="ECO:0000259" key="4">
    <source>
        <dbReference type="PROSITE" id="PS00662"/>
    </source>
</evidence>
<reference evidence="5 6" key="1">
    <citation type="submission" date="2015-05" db="EMBL/GenBank/DDBJ databases">
        <authorList>
            <person name="Tang B."/>
            <person name="Yu Y."/>
        </authorList>
    </citation>
    <scope>NUCLEOTIDE SEQUENCE [LARGE SCALE GENOMIC DNA]</scope>
    <source>
        <strain evidence="5 6">DSM 7029</strain>
    </source>
</reference>
<proteinExistence type="inferred from homology"/>
<dbReference type="Pfam" id="PF05157">
    <property type="entry name" value="MshEN"/>
    <property type="match status" value="1"/>
</dbReference>
<dbReference type="Pfam" id="PF00437">
    <property type="entry name" value="T2SSE"/>
    <property type="match status" value="1"/>
</dbReference>
<protein>
    <submittedName>
        <fullName evidence="5">General secretion pathway protein E</fullName>
    </submittedName>
</protein>
<dbReference type="EMBL" id="CP011371">
    <property type="protein sequence ID" value="AKJ29722.1"/>
    <property type="molecule type" value="Genomic_DNA"/>
</dbReference>
<dbReference type="CDD" id="cd01129">
    <property type="entry name" value="PulE-GspE-like"/>
    <property type="match status" value="1"/>
</dbReference>
<dbReference type="Proteomes" id="UP000035352">
    <property type="component" value="Chromosome"/>
</dbReference>
<dbReference type="FunFam" id="3.40.50.300:FF:000398">
    <property type="entry name" value="Type IV pilus assembly ATPase PilB"/>
    <property type="match status" value="1"/>
</dbReference>
<keyword evidence="2" id="KW-0547">Nucleotide-binding</keyword>
<sequence>MRLSSLASSEQPHRTDRASADLSALVDEDPQAALAQALLEQGLLTAEGIERTLHASRASGTPLSSVATRLGLVTEREMARAFSALLEIPLVTRAEFPATLPHLGGLNPHYLRTKRILPVNLREGRLDLAMANPMDTAAVAGVAYAAGCPVRPLAALESDIEDYFERQDERHAVRHDASEAGSATARTSDDIDRLSDLASDAPVIRLVQRLLGAAIDAGASDVHLEPGPDALSVRYRIDGLLHETEVLSGRLAEPVVSRVKLMARLDIADKRVPQDGRIRFASRGRSLDMRVATFPTLHGEAVVLRLLGQQTVALQLEALGLSRSGLQTLREALRRPHGIVLITGPTGSGKTTTLYAALNEIRRPELKIVTVEDPIEYTLPGVSQLQVKAEIGLTYASALRSVLRNDPDVIMIGEIRDRETADIAVRAALTGHLVLATLHTNTAAGAVTRLLDLGVEDYLLASTLVLSAAQRLVRRLCAHCKLWTDADDSAARMLACVAQGADAPRLAQARGCPHCLGRGYSGRLPLFEALPLGAAERDLIRTSRSEEALRASAARHGSDSLWRHGLQQVQAGETTLDEVLSVVEERGR</sequence>
<organism evidence="5 6">
    <name type="scientific">Caldimonas brevitalea</name>
    <dbReference type="NCBI Taxonomy" id="413882"/>
    <lineage>
        <taxon>Bacteria</taxon>
        <taxon>Pseudomonadati</taxon>
        <taxon>Pseudomonadota</taxon>
        <taxon>Betaproteobacteria</taxon>
        <taxon>Burkholderiales</taxon>
        <taxon>Sphaerotilaceae</taxon>
        <taxon>Caldimonas</taxon>
    </lineage>
</organism>
<dbReference type="AlphaFoldDB" id="A0A0G3BJY1"/>
<dbReference type="STRING" id="413882.AAW51_3031"/>
<dbReference type="SUPFAM" id="SSF160246">
    <property type="entry name" value="EspE N-terminal domain-like"/>
    <property type="match status" value="1"/>
</dbReference>
<dbReference type="Gene3D" id="1.10.40.70">
    <property type="match status" value="1"/>
</dbReference>
<dbReference type="PANTHER" id="PTHR30258:SF2">
    <property type="entry name" value="COMG OPERON PROTEIN 1"/>
    <property type="match status" value="1"/>
</dbReference>
<dbReference type="Gene3D" id="3.30.450.90">
    <property type="match status" value="1"/>
</dbReference>
<dbReference type="InterPro" id="IPR007831">
    <property type="entry name" value="T2SS_GspE_N"/>
</dbReference>
<dbReference type="SMART" id="SM00382">
    <property type="entry name" value="AAA"/>
    <property type="match status" value="1"/>
</dbReference>
<evidence type="ECO:0000313" key="5">
    <source>
        <dbReference type="EMBL" id="AKJ29722.1"/>
    </source>
</evidence>
<dbReference type="InterPro" id="IPR027417">
    <property type="entry name" value="P-loop_NTPase"/>
</dbReference>